<feature type="domain" description="Serine-threonine/tyrosine-protein kinase catalytic" evidence="1">
    <location>
        <begin position="1"/>
        <end position="34"/>
    </location>
</feature>
<keyword evidence="3" id="KW-1185">Reference proteome</keyword>
<dbReference type="GeneTree" id="ENSGT00940000156021"/>
<dbReference type="Gene3D" id="1.10.510.10">
    <property type="entry name" value="Transferase(Phosphotransferase) domain 1"/>
    <property type="match status" value="1"/>
</dbReference>
<dbReference type="Proteomes" id="UP000694387">
    <property type="component" value="Chromosome 3"/>
</dbReference>
<dbReference type="AlphaFoldDB" id="A0A9L0JUG6"/>
<evidence type="ECO:0000259" key="1">
    <source>
        <dbReference type="Pfam" id="PF07714"/>
    </source>
</evidence>
<dbReference type="InterPro" id="IPR001245">
    <property type="entry name" value="Ser-Thr/Tyr_kinase_cat_dom"/>
</dbReference>
<dbReference type="Ensembl" id="ENSEAST00005066666.1">
    <property type="protein sequence ID" value="ENSEASP00005053662.1"/>
    <property type="gene ID" value="ENSEASG00005024773.1"/>
</dbReference>
<evidence type="ECO:0000313" key="2">
    <source>
        <dbReference type="Ensembl" id="ENSEASP00005053662.1"/>
    </source>
</evidence>
<protein>
    <recommendedName>
        <fullName evidence="1">Serine-threonine/tyrosine-protein kinase catalytic domain-containing protein</fullName>
    </recommendedName>
</protein>
<sequence>MAKPDHATSEVYEIMVKCWNSEPEKRPSFYHLSEIVENLLPGQYKKSYEKIHLDFLKSDHPAVARMRVDSDNAYIGVTYKNEEDKLKDWEGGLDEQRLRVRTVATSSLCRTSTLFRRRKTWARGTDTARRPLKRVPSRQVPAVLPSLRERMRPLRTST</sequence>
<organism evidence="2 3">
    <name type="scientific">Equus asinus</name>
    <name type="common">Donkey</name>
    <name type="synonym">Equus africanus asinus</name>
    <dbReference type="NCBI Taxonomy" id="9793"/>
    <lineage>
        <taxon>Eukaryota</taxon>
        <taxon>Metazoa</taxon>
        <taxon>Chordata</taxon>
        <taxon>Craniata</taxon>
        <taxon>Vertebrata</taxon>
        <taxon>Euteleostomi</taxon>
        <taxon>Mammalia</taxon>
        <taxon>Eutheria</taxon>
        <taxon>Laurasiatheria</taxon>
        <taxon>Perissodactyla</taxon>
        <taxon>Equidae</taxon>
        <taxon>Equus</taxon>
    </lineage>
</organism>
<proteinExistence type="predicted"/>
<reference evidence="2" key="3">
    <citation type="submission" date="2025-09" db="UniProtKB">
        <authorList>
            <consortium name="Ensembl"/>
        </authorList>
    </citation>
    <scope>IDENTIFICATION</scope>
</reference>
<dbReference type="Pfam" id="PF07714">
    <property type="entry name" value="PK_Tyr_Ser-Thr"/>
    <property type="match status" value="1"/>
</dbReference>
<accession>A0A9L0JUG6</accession>
<reference evidence="2" key="2">
    <citation type="submission" date="2025-08" db="UniProtKB">
        <authorList>
            <consortium name="Ensembl"/>
        </authorList>
    </citation>
    <scope>IDENTIFICATION</scope>
</reference>
<name>A0A9L0JUG6_EQUAS</name>
<evidence type="ECO:0000313" key="3">
    <source>
        <dbReference type="Proteomes" id="UP000694387"/>
    </source>
</evidence>
<reference evidence="2 3" key="1">
    <citation type="journal article" date="2020" name="Nat. Commun.">
        <title>Donkey genomes provide new insights into domestication and selection for coat color.</title>
        <authorList>
            <person name="Wang"/>
            <person name="C."/>
            <person name="Li"/>
            <person name="H."/>
            <person name="Guo"/>
            <person name="Y."/>
            <person name="Huang"/>
            <person name="J."/>
            <person name="Sun"/>
            <person name="Y."/>
            <person name="Min"/>
            <person name="J."/>
            <person name="Wang"/>
            <person name="J."/>
            <person name="Fang"/>
            <person name="X."/>
            <person name="Zhao"/>
            <person name="Z."/>
            <person name="Wang"/>
            <person name="S."/>
            <person name="Zhang"/>
            <person name="Y."/>
            <person name="Liu"/>
            <person name="Q."/>
            <person name="Jiang"/>
            <person name="Q."/>
            <person name="Wang"/>
            <person name="X."/>
            <person name="Guo"/>
            <person name="Y."/>
            <person name="Yang"/>
            <person name="C."/>
            <person name="Wang"/>
            <person name="Y."/>
            <person name="Tian"/>
            <person name="F."/>
            <person name="Zhuang"/>
            <person name="G."/>
            <person name="Fan"/>
            <person name="Y."/>
            <person name="Gao"/>
            <person name="Q."/>
            <person name="Li"/>
            <person name="Y."/>
            <person name="Ju"/>
            <person name="Z."/>
            <person name="Li"/>
            <person name="J."/>
            <person name="Li"/>
            <person name="R."/>
            <person name="Hou"/>
            <person name="M."/>
            <person name="Yang"/>
            <person name="G."/>
            <person name="Liu"/>
            <person name="G."/>
            <person name="Liu"/>
            <person name="W."/>
            <person name="Guo"/>
            <person name="J."/>
            <person name="Pan"/>
            <person name="S."/>
            <person name="Fan"/>
            <person name="G."/>
            <person name="Zhang"/>
            <person name="W."/>
            <person name="Zhang"/>
            <person name="R."/>
            <person name="Yu"/>
            <person name="J."/>
            <person name="Zhang"/>
            <person name="X."/>
            <person name="Yin"/>
            <person name="Q."/>
            <person name="Ji"/>
            <person name="C."/>
            <person name="Jin"/>
            <person name="Y."/>
            <person name="Yue"/>
            <person name="G."/>
            <person name="Liu"/>
            <person name="M."/>
            <person name="Xu"/>
            <person name="J."/>
            <person name="Liu"/>
            <person name="S."/>
            <person name="Jordana"/>
            <person name="J."/>
            <person name="Noce"/>
            <person name="A."/>
            <person name="Amills"/>
            <person name="M."/>
            <person name="Wu"/>
            <person name="D.D."/>
            <person name="Li"/>
            <person name="S."/>
            <person name="Zhou"/>
            <person name="X. and Zhong"/>
            <person name="J."/>
        </authorList>
    </citation>
    <scope>NUCLEOTIDE SEQUENCE [LARGE SCALE GENOMIC DNA]</scope>
</reference>
<dbReference type="GO" id="GO:0004672">
    <property type="term" value="F:protein kinase activity"/>
    <property type="evidence" value="ECO:0007669"/>
    <property type="project" value="InterPro"/>
</dbReference>